<keyword evidence="3" id="KW-1185">Reference proteome</keyword>
<dbReference type="EMBL" id="CP024091">
    <property type="protein sequence ID" value="ATP56925.1"/>
    <property type="molecule type" value="Genomic_DNA"/>
</dbReference>
<dbReference type="RefSeq" id="WP_099438858.1">
    <property type="nucleotide sequence ID" value="NZ_CP024091.1"/>
</dbReference>
<evidence type="ECO:0000313" key="3">
    <source>
        <dbReference type="Proteomes" id="UP000223749"/>
    </source>
</evidence>
<evidence type="ECO:0000313" key="2">
    <source>
        <dbReference type="EMBL" id="ATP56925.1"/>
    </source>
</evidence>
<dbReference type="AlphaFoldDB" id="A0A2D1U5P7"/>
<feature type="chain" id="PRO_5013931204" evidence="1">
    <location>
        <begin position="19"/>
        <end position="201"/>
    </location>
</feature>
<proteinExistence type="predicted"/>
<organism evidence="2 3">
    <name type="scientific">Pedobacter ginsengisoli</name>
    <dbReference type="NCBI Taxonomy" id="363852"/>
    <lineage>
        <taxon>Bacteria</taxon>
        <taxon>Pseudomonadati</taxon>
        <taxon>Bacteroidota</taxon>
        <taxon>Sphingobacteriia</taxon>
        <taxon>Sphingobacteriales</taxon>
        <taxon>Sphingobacteriaceae</taxon>
        <taxon>Pedobacter</taxon>
    </lineage>
</organism>
<sequence length="201" mass="23004">MKKVLLPAMLMVSTLFCAAQKGNFGIVNYVVPDDYQLIKNDNVITYYKEDKSTGAYCNFFIYNTMPGHGGTQQDFDFGWINLMQNPFKFTSSANMPSTKNEAQYLIWFNKDGSFDDRGISVVDLKNPHKFPDDAPGKGKYTIENYSIFLQYDNGRIKQLGFSGFLDKDPATVTDAYFIGRHIYYRKDKGYNSNLGYRSPLQ</sequence>
<dbReference type="OrthoDB" id="652645at2"/>
<dbReference type="Proteomes" id="UP000223749">
    <property type="component" value="Chromosome"/>
</dbReference>
<evidence type="ECO:0000256" key="1">
    <source>
        <dbReference type="SAM" id="SignalP"/>
    </source>
</evidence>
<protein>
    <submittedName>
        <fullName evidence="2">Uncharacterized protein</fullName>
    </submittedName>
</protein>
<reference evidence="2 3" key="1">
    <citation type="submission" date="2017-10" db="EMBL/GenBank/DDBJ databases">
        <title>Whole genome of Pedobacter ginsengisoli T01R-27 isolated from tomato rhizosphere.</title>
        <authorList>
            <person name="Weon H.-Y."/>
            <person name="Lee S.A."/>
            <person name="Sang M.K."/>
            <person name="Song J."/>
        </authorList>
    </citation>
    <scope>NUCLEOTIDE SEQUENCE [LARGE SCALE GENOMIC DNA]</scope>
    <source>
        <strain evidence="2 3">T01R-27</strain>
    </source>
</reference>
<dbReference type="KEGG" id="pgs:CPT03_10755"/>
<feature type="signal peptide" evidence="1">
    <location>
        <begin position="1"/>
        <end position="18"/>
    </location>
</feature>
<accession>A0A2D1U5P7</accession>
<gene>
    <name evidence="2" type="ORF">CPT03_10755</name>
</gene>
<keyword evidence="1" id="KW-0732">Signal</keyword>
<name>A0A2D1U5P7_9SPHI</name>